<dbReference type="AlphaFoldDB" id="A0ABD6D452"/>
<feature type="region of interest" description="Disordered" evidence="1">
    <location>
        <begin position="519"/>
        <end position="564"/>
    </location>
</feature>
<dbReference type="EMBL" id="JBHUDL010000011">
    <property type="protein sequence ID" value="MFD1635320.1"/>
    <property type="molecule type" value="Genomic_DNA"/>
</dbReference>
<accession>A0ABD6D452</accession>
<evidence type="ECO:0000256" key="1">
    <source>
        <dbReference type="SAM" id="MobiDB-lite"/>
    </source>
</evidence>
<comment type="caution">
    <text evidence="3">The sequence shown here is derived from an EMBL/GenBank/DDBJ whole genome shotgun (WGS) entry which is preliminary data.</text>
</comment>
<dbReference type="InterPro" id="IPR043855">
    <property type="entry name" value="DUF5817"/>
</dbReference>
<organism evidence="3 4">
    <name type="scientific">Haloplanus ruber</name>
    <dbReference type="NCBI Taxonomy" id="869892"/>
    <lineage>
        <taxon>Archaea</taxon>
        <taxon>Methanobacteriati</taxon>
        <taxon>Methanobacteriota</taxon>
        <taxon>Stenosarchaea group</taxon>
        <taxon>Halobacteria</taxon>
        <taxon>Halobacteriales</taxon>
        <taxon>Haloferacaceae</taxon>
        <taxon>Haloplanus</taxon>
    </lineage>
</organism>
<feature type="region of interest" description="Disordered" evidence="1">
    <location>
        <begin position="1099"/>
        <end position="1123"/>
    </location>
</feature>
<evidence type="ECO:0000313" key="3">
    <source>
        <dbReference type="EMBL" id="MFD1635320.1"/>
    </source>
</evidence>
<gene>
    <name evidence="3" type="ORF">ACFSBJ_16485</name>
</gene>
<dbReference type="RefSeq" id="WP_256406450.1">
    <property type="nucleotide sequence ID" value="NZ_CP187153.1"/>
</dbReference>
<protein>
    <submittedName>
        <fullName evidence="3">DUF5817 domain-containing protein</fullName>
    </submittedName>
</protein>
<evidence type="ECO:0000259" key="2">
    <source>
        <dbReference type="Pfam" id="PF19134"/>
    </source>
</evidence>
<name>A0ABD6D452_9EURY</name>
<sequence>MDDTPAYTSKSDVRPHAEPTYSVVGCRRCQSHWLVEGLDTHEQVQCPSCSAVWQADRLRPRAQADDRDVARELRARILADRAGEADRYVSVDDYRALEKQVSDYFDRQDALFAADVDTELDEYCQRFEALADGYLEQQSQRFATAAEAHLARRDQWLEAEAEAALGIEDGRFADVVTEEVDLDVFDADPDPEGASVTLARPGQARVDAVRLTRVGPQVSDWLPELWIQLLPRTTALAREIADEYDGSDDAALAEACGVPIAVTDGDQQEAIAAVQQYCTLLATHARADTDIDTETTASDTQCADRRDALTAIGTGKDPLNSGLDALVAGPLALHAQSDRETPITLTLDPASWEGARKATRERALQMFAHLATAFDVRVVCCSQAAEGILRDHTEWAESYLTDPEGGSHSKTGNETETGTPQAAYDAAQEFTPGDGHLRIVGALRSAEPRQARTLADDPDVALASGSISAYLGRLETAGLVDIDQSGTFNTATLTPLGGALSQLLTDDYDVRHPDQAALTETGSRLNAPRQEHTSTVYRAGEARAPPPTGPDGDGGDDGRDGDAPATAEEWLAATGEIEDGAEYVQWLSGPDPRGVMDSWGMHARLTAPVREHGVTLLDHEIDRFADGRPGYLSCFDDTTVAVVQWGGPLATLVRLSAILLSDKAWARPLNRGALGDGLQETYDGAFDDAAEDVLRYASQVGWLGGAEETWVGLRDRLQEVSSGLLRRLDELDGNDTEAKTELFKDAHGLLASATHLFAAAGTDLQITVRLPDVDQLRRDSPRLNDFTQFFRHTIPKSAGYGAHNAYRNLIEDRESKLKRRMSVEFDPTDPLADLVADWVIVGSEASTLQPDLRGALEAADDDVREPVAQGTEDTFGLTVPVHVANTYAGIRAVLETHLEQKGFRAGSELRELTHVLQSVLATDDRGASPYDVATVCLHLAAATHDGETLRVDDLEHGLAQLPADRLAPTLPPSACRLLKTVLGASDQLSTAELVDEAGVSQRSYDRHRDLLTAIGFLDQDDEGHWESRLIPWWSPFWTPVPTPGTPDTTEDALGVITAEIGDCPADGSSPTQPHGTSMRRSEQIAAIVRAHFDAIETTESAETASVQIGPPPRSDGTQLTLAD</sequence>
<feature type="region of interest" description="Disordered" evidence="1">
    <location>
        <begin position="399"/>
        <end position="419"/>
    </location>
</feature>
<evidence type="ECO:0000313" key="4">
    <source>
        <dbReference type="Proteomes" id="UP001597075"/>
    </source>
</evidence>
<dbReference type="Pfam" id="PF19134">
    <property type="entry name" value="DUF5817"/>
    <property type="match status" value="1"/>
</dbReference>
<feature type="domain" description="DUF5817" evidence="2">
    <location>
        <begin position="21"/>
        <end position="79"/>
    </location>
</feature>
<keyword evidence="4" id="KW-1185">Reference proteome</keyword>
<reference evidence="3 4" key="1">
    <citation type="journal article" date="2019" name="Int. J. Syst. Evol. Microbiol.">
        <title>The Global Catalogue of Microorganisms (GCM) 10K type strain sequencing project: providing services to taxonomists for standard genome sequencing and annotation.</title>
        <authorList>
            <consortium name="The Broad Institute Genomics Platform"/>
            <consortium name="The Broad Institute Genome Sequencing Center for Infectious Disease"/>
            <person name="Wu L."/>
            <person name="Ma J."/>
        </authorList>
    </citation>
    <scope>NUCLEOTIDE SEQUENCE [LARGE SCALE GENOMIC DNA]</scope>
    <source>
        <strain evidence="3 4">CGMCC 1.10594</strain>
    </source>
</reference>
<proteinExistence type="predicted"/>
<dbReference type="Proteomes" id="UP001597075">
    <property type="component" value="Unassembled WGS sequence"/>
</dbReference>